<dbReference type="EMBL" id="AP011115">
    <property type="protein sequence ID" value="BAH52875.1"/>
    <property type="molecule type" value="Genomic_DNA"/>
</dbReference>
<dbReference type="HOGENOM" id="CLU_125946_2_0_11"/>
<reference evidence="2 3" key="1">
    <citation type="submission" date="2009-03" db="EMBL/GenBank/DDBJ databases">
        <title>Comparison of the complete genome sequences of Rhodococcus erythropolis PR4 and Rhodococcus opacus B4.</title>
        <authorList>
            <person name="Takarada H."/>
            <person name="Sekine M."/>
            <person name="Hosoyama A."/>
            <person name="Yamada R."/>
            <person name="Fujisawa T."/>
            <person name="Omata S."/>
            <person name="Shimizu A."/>
            <person name="Tsukatani N."/>
            <person name="Tanikawa S."/>
            <person name="Fujita N."/>
            <person name="Harayama S."/>
        </authorList>
    </citation>
    <scope>NUCLEOTIDE SEQUENCE [LARGE SCALE GENOMIC DNA]</scope>
    <source>
        <strain evidence="2 3">B4</strain>
    </source>
</reference>
<dbReference type="Gene3D" id="3.10.450.50">
    <property type="match status" value="1"/>
</dbReference>
<dbReference type="PATRIC" id="fig|632772.20.peg.4840"/>
<protein>
    <recommendedName>
        <fullName evidence="1">SnoaL-like domain-containing protein</fullName>
    </recommendedName>
</protein>
<accession>C1BB22</accession>
<dbReference type="STRING" id="632772.ROP_46280"/>
<gene>
    <name evidence="2" type="ordered locus">ROP_46280</name>
</gene>
<feature type="domain" description="SnoaL-like" evidence="1">
    <location>
        <begin position="52"/>
        <end position="144"/>
    </location>
</feature>
<dbReference type="SUPFAM" id="SSF54427">
    <property type="entry name" value="NTF2-like"/>
    <property type="match status" value="1"/>
</dbReference>
<proteinExistence type="predicted"/>
<evidence type="ECO:0000313" key="2">
    <source>
        <dbReference type="EMBL" id="BAH52875.1"/>
    </source>
</evidence>
<dbReference type="InterPro" id="IPR037401">
    <property type="entry name" value="SnoaL-like"/>
</dbReference>
<sequence>MLQTLFRSCPSRIQIDPALPGPIRHINRERESAMTTVTTEVETTRKLLQAADSDIAAFFEFFSDDCVFRMGNNVSVIGKNAIQSWVAQYLTSVAAMRHEIVEEWSEGNVAALRVEVTYTLLNGESFTLPAVTRTRVEQNQVTEYLIFMDPSPVVSGTTQ</sequence>
<dbReference type="InterPro" id="IPR032710">
    <property type="entry name" value="NTF2-like_dom_sf"/>
</dbReference>
<organism evidence="2 3">
    <name type="scientific">Rhodococcus opacus (strain B4)</name>
    <dbReference type="NCBI Taxonomy" id="632772"/>
    <lineage>
        <taxon>Bacteria</taxon>
        <taxon>Bacillati</taxon>
        <taxon>Actinomycetota</taxon>
        <taxon>Actinomycetes</taxon>
        <taxon>Mycobacteriales</taxon>
        <taxon>Nocardiaceae</taxon>
        <taxon>Rhodococcus</taxon>
    </lineage>
</organism>
<dbReference type="AlphaFoldDB" id="C1BB22"/>
<evidence type="ECO:0000259" key="1">
    <source>
        <dbReference type="Pfam" id="PF12680"/>
    </source>
</evidence>
<dbReference type="KEGG" id="rop:ROP_46280"/>
<evidence type="ECO:0000313" key="3">
    <source>
        <dbReference type="Proteomes" id="UP000002212"/>
    </source>
</evidence>
<name>C1BB22_RHOOB</name>
<dbReference type="Proteomes" id="UP000002212">
    <property type="component" value="Chromosome"/>
</dbReference>
<dbReference type="Pfam" id="PF12680">
    <property type="entry name" value="SnoaL_2"/>
    <property type="match status" value="1"/>
</dbReference>